<dbReference type="InterPro" id="IPR036097">
    <property type="entry name" value="HisK_dim/P_sf"/>
</dbReference>
<dbReference type="InterPro" id="IPR036890">
    <property type="entry name" value="HATPase_C_sf"/>
</dbReference>
<feature type="region of interest" description="Disordered" evidence="10">
    <location>
        <begin position="292"/>
        <end position="336"/>
    </location>
</feature>
<evidence type="ECO:0000256" key="7">
    <source>
        <dbReference type="ARBA" id="ARBA00022777"/>
    </source>
</evidence>
<dbReference type="Gene3D" id="1.10.287.130">
    <property type="match status" value="1"/>
</dbReference>
<evidence type="ECO:0000256" key="2">
    <source>
        <dbReference type="ARBA" id="ARBA00004236"/>
    </source>
</evidence>
<dbReference type="PANTHER" id="PTHR45436">
    <property type="entry name" value="SENSOR HISTIDINE KINASE YKOH"/>
    <property type="match status" value="1"/>
</dbReference>
<dbReference type="PROSITE" id="PS50109">
    <property type="entry name" value="HIS_KIN"/>
    <property type="match status" value="1"/>
</dbReference>
<dbReference type="AlphaFoldDB" id="A0A7X5XCB0"/>
<evidence type="ECO:0000256" key="1">
    <source>
        <dbReference type="ARBA" id="ARBA00000085"/>
    </source>
</evidence>
<feature type="chain" id="PRO_5031574307" description="histidine kinase" evidence="12">
    <location>
        <begin position="21"/>
        <end position="461"/>
    </location>
</feature>
<dbReference type="Pfam" id="PF00512">
    <property type="entry name" value="HisKA"/>
    <property type="match status" value="1"/>
</dbReference>
<feature type="region of interest" description="Disordered" evidence="10">
    <location>
        <begin position="438"/>
        <end position="461"/>
    </location>
</feature>
<reference evidence="15 16" key="1">
    <citation type="submission" date="2020-02" db="EMBL/GenBank/DDBJ databases">
        <title>Streptomyces malaysiensis DSM14702 (JHCC583434, PFL_A843) Genome sequencing and assembly.</title>
        <authorList>
            <person name="Samborskyy M."/>
        </authorList>
    </citation>
    <scope>NUCLEOTIDE SEQUENCE [LARGE SCALE GENOMIC DNA]</scope>
    <source>
        <strain evidence="15 16">DSM 14702</strain>
    </source>
</reference>
<accession>A0A7X5XCB0</accession>
<keyword evidence="4" id="KW-0597">Phosphoprotein</keyword>
<comment type="subcellular location">
    <subcellularLocation>
        <location evidence="2">Cell membrane</location>
    </subcellularLocation>
</comment>
<dbReference type="SMART" id="SM00388">
    <property type="entry name" value="HisKA"/>
    <property type="match status" value="1"/>
</dbReference>
<evidence type="ECO:0000256" key="12">
    <source>
        <dbReference type="SAM" id="SignalP"/>
    </source>
</evidence>
<dbReference type="SUPFAM" id="SSF55874">
    <property type="entry name" value="ATPase domain of HSP90 chaperone/DNA topoisomerase II/histidine kinase"/>
    <property type="match status" value="1"/>
</dbReference>
<evidence type="ECO:0000256" key="9">
    <source>
        <dbReference type="ARBA" id="ARBA00023012"/>
    </source>
</evidence>
<dbReference type="InterPro" id="IPR005467">
    <property type="entry name" value="His_kinase_dom"/>
</dbReference>
<evidence type="ECO:0000256" key="11">
    <source>
        <dbReference type="SAM" id="Phobius"/>
    </source>
</evidence>
<dbReference type="Pfam" id="PF00672">
    <property type="entry name" value="HAMP"/>
    <property type="match status" value="1"/>
</dbReference>
<dbReference type="InterPro" id="IPR050428">
    <property type="entry name" value="TCS_sensor_his_kinase"/>
</dbReference>
<evidence type="ECO:0000259" key="14">
    <source>
        <dbReference type="PROSITE" id="PS50885"/>
    </source>
</evidence>
<protein>
    <recommendedName>
        <fullName evidence="3">histidine kinase</fullName>
        <ecNumber evidence="3">2.7.13.3</ecNumber>
    </recommendedName>
</protein>
<dbReference type="InterPro" id="IPR003594">
    <property type="entry name" value="HATPase_dom"/>
</dbReference>
<dbReference type="GO" id="GO:0005886">
    <property type="term" value="C:plasma membrane"/>
    <property type="evidence" value="ECO:0007669"/>
    <property type="project" value="UniProtKB-SubCell"/>
</dbReference>
<dbReference type="Proteomes" id="UP000536624">
    <property type="component" value="Unassembled WGS sequence"/>
</dbReference>
<comment type="catalytic activity">
    <reaction evidence="1">
        <text>ATP + protein L-histidine = ADP + protein N-phospho-L-histidine.</text>
        <dbReference type="EC" id="2.7.13.3"/>
    </reaction>
</comment>
<dbReference type="PROSITE" id="PS50885">
    <property type="entry name" value="HAMP"/>
    <property type="match status" value="1"/>
</dbReference>
<dbReference type="CDD" id="cd00082">
    <property type="entry name" value="HisKA"/>
    <property type="match status" value="1"/>
</dbReference>
<dbReference type="EMBL" id="JAALLH010000002">
    <property type="protein sequence ID" value="NIY70427.1"/>
    <property type="molecule type" value="Genomic_DNA"/>
</dbReference>
<evidence type="ECO:0000256" key="5">
    <source>
        <dbReference type="ARBA" id="ARBA00022679"/>
    </source>
</evidence>
<dbReference type="Gene3D" id="3.30.565.10">
    <property type="entry name" value="Histidine kinase-like ATPase, C-terminal domain"/>
    <property type="match status" value="1"/>
</dbReference>
<feature type="transmembrane region" description="Helical" evidence="11">
    <location>
        <begin position="128"/>
        <end position="147"/>
    </location>
</feature>
<evidence type="ECO:0000313" key="15">
    <source>
        <dbReference type="EMBL" id="NIY70427.1"/>
    </source>
</evidence>
<keyword evidence="11" id="KW-0472">Membrane</keyword>
<dbReference type="GO" id="GO:0000155">
    <property type="term" value="F:phosphorelay sensor kinase activity"/>
    <property type="evidence" value="ECO:0007669"/>
    <property type="project" value="InterPro"/>
</dbReference>
<dbReference type="InterPro" id="IPR003661">
    <property type="entry name" value="HisK_dim/P_dom"/>
</dbReference>
<feature type="domain" description="Histidine kinase" evidence="13">
    <location>
        <begin position="210"/>
        <end position="442"/>
    </location>
</feature>
<keyword evidence="5" id="KW-0808">Transferase</keyword>
<evidence type="ECO:0000256" key="8">
    <source>
        <dbReference type="ARBA" id="ARBA00022989"/>
    </source>
</evidence>
<dbReference type="EC" id="2.7.13.3" evidence="3"/>
<dbReference type="SMART" id="SM00387">
    <property type="entry name" value="HATPase_c"/>
    <property type="match status" value="1"/>
</dbReference>
<dbReference type="SUPFAM" id="SSF158472">
    <property type="entry name" value="HAMP domain-like"/>
    <property type="match status" value="1"/>
</dbReference>
<feature type="compositionally biased region" description="Basic and acidic residues" evidence="10">
    <location>
        <begin position="306"/>
        <end position="321"/>
    </location>
</feature>
<evidence type="ECO:0000313" key="16">
    <source>
        <dbReference type="Proteomes" id="UP000536624"/>
    </source>
</evidence>
<dbReference type="SUPFAM" id="SSF47384">
    <property type="entry name" value="Homodimeric domain of signal transducing histidine kinase"/>
    <property type="match status" value="1"/>
</dbReference>
<keyword evidence="12" id="KW-0732">Signal</keyword>
<evidence type="ECO:0000256" key="10">
    <source>
        <dbReference type="SAM" id="MobiDB-lite"/>
    </source>
</evidence>
<evidence type="ECO:0000259" key="13">
    <source>
        <dbReference type="PROSITE" id="PS50109"/>
    </source>
</evidence>
<gene>
    <name evidence="15" type="ORF">SMALB_8558</name>
</gene>
<dbReference type="RefSeq" id="WP_167505322.1">
    <property type="nucleotide sequence ID" value="NZ_JAALLH010000002.1"/>
</dbReference>
<sequence length="461" mass="48456">MTLRWRIVALVAAATCAAAAAVGVLVHHASRDRELSQARDGARTTLERAALGYARTGGVQGSGAVLDAPGLPGGLRRLVAKGHQGTEFATGPDGPAMWAARPADDQVLSVRVDMSTAMRNISALDTNIILAGLMTTAVVLPLGVLTAERMSRRLRLAAATARRIAAGDLDARISPAARPHDEIAEISGAVDSMAAALQERLLDEQRFTADVAHELRTPLMGLVTAAELLPPGEAAGYVRDRVRVLSTLVEELLEISRLDAGAEEADLSPCPLGPVLDEAIAGTGLSARLRTGAAEGTGQPDSAEDTGQRDATDRTRQRDSADGTGPWHSADGPKVWTDPRRLTRIVANLVVNAHRHGREPVEVTVAADGRTVTVRDHGTGYPDDLLEKGPQRFRTGVRERGRGHGLGLTIAVGQAQVIGATLEFGNAPDGGAVATLRLPEEPERPELSDLPELPEPGPIHG</sequence>
<evidence type="ECO:0000256" key="3">
    <source>
        <dbReference type="ARBA" id="ARBA00012438"/>
    </source>
</evidence>
<organism evidence="15 16">
    <name type="scientific">Streptomyces malaysiensis</name>
    <dbReference type="NCBI Taxonomy" id="92644"/>
    <lineage>
        <taxon>Bacteria</taxon>
        <taxon>Bacillati</taxon>
        <taxon>Actinomycetota</taxon>
        <taxon>Actinomycetes</taxon>
        <taxon>Kitasatosporales</taxon>
        <taxon>Streptomycetaceae</taxon>
        <taxon>Streptomyces</taxon>
        <taxon>Streptomyces violaceusniger group</taxon>
    </lineage>
</organism>
<evidence type="ECO:0000256" key="4">
    <source>
        <dbReference type="ARBA" id="ARBA00022553"/>
    </source>
</evidence>
<dbReference type="InterPro" id="IPR003660">
    <property type="entry name" value="HAMP_dom"/>
</dbReference>
<proteinExistence type="predicted"/>
<comment type="caution">
    <text evidence="15">The sequence shown here is derived from an EMBL/GenBank/DDBJ whole genome shotgun (WGS) entry which is preliminary data.</text>
</comment>
<feature type="domain" description="HAMP" evidence="14">
    <location>
        <begin position="148"/>
        <end position="202"/>
    </location>
</feature>
<feature type="signal peptide" evidence="12">
    <location>
        <begin position="1"/>
        <end position="20"/>
    </location>
</feature>
<name>A0A7X5XCB0_STRMQ</name>
<feature type="compositionally biased region" description="Basic and acidic residues" evidence="10">
    <location>
        <begin position="438"/>
        <end position="447"/>
    </location>
</feature>
<keyword evidence="9" id="KW-0902">Two-component regulatory system</keyword>
<keyword evidence="8 11" id="KW-1133">Transmembrane helix</keyword>
<dbReference type="Pfam" id="PF02518">
    <property type="entry name" value="HATPase_c"/>
    <property type="match status" value="1"/>
</dbReference>
<keyword evidence="7 15" id="KW-0418">Kinase</keyword>
<dbReference type="Gene3D" id="6.10.340.10">
    <property type="match status" value="1"/>
</dbReference>
<dbReference type="SMART" id="SM00304">
    <property type="entry name" value="HAMP"/>
    <property type="match status" value="1"/>
</dbReference>
<evidence type="ECO:0000256" key="6">
    <source>
        <dbReference type="ARBA" id="ARBA00022692"/>
    </source>
</evidence>
<dbReference type="PANTHER" id="PTHR45436:SF5">
    <property type="entry name" value="SENSOR HISTIDINE KINASE TRCS"/>
    <property type="match status" value="1"/>
</dbReference>
<keyword evidence="6 11" id="KW-0812">Transmembrane</keyword>